<dbReference type="AlphaFoldDB" id="A0A2M7G1X1"/>
<comment type="caution">
    <text evidence="4">The sequence shown here is derived from an EMBL/GenBank/DDBJ whole genome shotgun (WGS) entry which is preliminary data.</text>
</comment>
<dbReference type="Pfam" id="PF14240">
    <property type="entry name" value="YHYH"/>
    <property type="match status" value="1"/>
</dbReference>
<evidence type="ECO:0000256" key="2">
    <source>
        <dbReference type="SAM" id="SignalP"/>
    </source>
</evidence>
<evidence type="ECO:0000313" key="4">
    <source>
        <dbReference type="EMBL" id="PIW15765.1"/>
    </source>
</evidence>
<feature type="domain" description="YHYH" evidence="3">
    <location>
        <begin position="154"/>
        <end position="207"/>
    </location>
</feature>
<feature type="region of interest" description="Disordered" evidence="1">
    <location>
        <begin position="26"/>
        <end position="49"/>
    </location>
</feature>
<dbReference type="Proteomes" id="UP000231019">
    <property type="component" value="Unassembled WGS sequence"/>
</dbReference>
<protein>
    <recommendedName>
        <fullName evidence="3">YHYH domain-containing protein</fullName>
    </recommendedName>
</protein>
<name>A0A2M7G1X1_9BACT</name>
<dbReference type="EMBL" id="PFFQ01000045">
    <property type="protein sequence ID" value="PIW15765.1"/>
    <property type="molecule type" value="Genomic_DNA"/>
</dbReference>
<dbReference type="InterPro" id="IPR025924">
    <property type="entry name" value="YHYH_dom"/>
</dbReference>
<gene>
    <name evidence="4" type="ORF">COW36_15970</name>
</gene>
<feature type="compositionally biased region" description="Low complexity" evidence="1">
    <location>
        <begin position="31"/>
        <end position="40"/>
    </location>
</feature>
<evidence type="ECO:0000313" key="5">
    <source>
        <dbReference type="Proteomes" id="UP000231019"/>
    </source>
</evidence>
<accession>A0A2M7G1X1</accession>
<evidence type="ECO:0000259" key="3">
    <source>
        <dbReference type="Pfam" id="PF14240"/>
    </source>
</evidence>
<reference evidence="4 5" key="1">
    <citation type="submission" date="2017-09" db="EMBL/GenBank/DDBJ databases">
        <title>Depth-based differentiation of microbial function through sediment-hosted aquifers and enrichment of novel symbionts in the deep terrestrial subsurface.</title>
        <authorList>
            <person name="Probst A.J."/>
            <person name="Ladd B."/>
            <person name="Jarett J.K."/>
            <person name="Geller-Mcgrath D.E."/>
            <person name="Sieber C.M."/>
            <person name="Emerson J.B."/>
            <person name="Anantharaman K."/>
            <person name="Thomas B.C."/>
            <person name="Malmstrom R."/>
            <person name="Stieglmeier M."/>
            <person name="Klingl A."/>
            <person name="Woyke T."/>
            <person name="Ryan C.M."/>
            <person name="Banfield J.F."/>
        </authorList>
    </citation>
    <scope>NUCLEOTIDE SEQUENCE [LARGE SCALE GENOMIC DNA]</scope>
    <source>
        <strain evidence="4">CG17_big_fil_post_rev_8_21_14_2_50_48_46</strain>
    </source>
</reference>
<sequence length="307" mass="33828">MFKLNAFVLLFFCLTQTACQSVGNTLQVGQSSPTSATTSSSEERTLENCGTQSSGELNAFFQDFRCVTLSRNGSNTQIFTQDLPPHRSHYYGANHPNYTPFDTRRGSNYHANPNLLQTQSVTVSIPDQPVPRAHLKISSDLVDGVVGGQYDYPMGPVGVALDGVLLFNPLAAPGDDIENEKYTFDSYNSHPEMRGAYHYHTVSRGPLEVLQKLGKITDPTPGAAKIEIYGMMCDGTVVLGCTEMNGDKPATSDFDAQNGHVHDLKDASGKVLFANRYHSHVCEQGLNKLRKFTPEIQYYDRCTVTQK</sequence>
<keyword evidence="2" id="KW-0732">Signal</keyword>
<proteinExistence type="predicted"/>
<feature type="signal peptide" evidence="2">
    <location>
        <begin position="1"/>
        <end position="18"/>
    </location>
</feature>
<organism evidence="4 5">
    <name type="scientific">bacterium (Candidatus Blackallbacteria) CG17_big_fil_post_rev_8_21_14_2_50_48_46</name>
    <dbReference type="NCBI Taxonomy" id="2014261"/>
    <lineage>
        <taxon>Bacteria</taxon>
        <taxon>Candidatus Blackallbacteria</taxon>
    </lineage>
</organism>
<evidence type="ECO:0000256" key="1">
    <source>
        <dbReference type="SAM" id="MobiDB-lite"/>
    </source>
</evidence>
<feature type="chain" id="PRO_5014954401" description="YHYH domain-containing protein" evidence="2">
    <location>
        <begin position="19"/>
        <end position="307"/>
    </location>
</feature>